<gene>
    <name evidence="6" type="ORF">OIK42_01480</name>
</gene>
<evidence type="ECO:0000313" key="7">
    <source>
        <dbReference type="Proteomes" id="UP001218788"/>
    </source>
</evidence>
<keyword evidence="2 4" id="KW-0807">Transducer</keyword>
<keyword evidence="7" id="KW-1185">Reference proteome</keyword>
<dbReference type="SUPFAM" id="SSF58104">
    <property type="entry name" value="Methyl-accepting chemotaxis protein (MCP) signaling domain"/>
    <property type="match status" value="1"/>
</dbReference>
<protein>
    <submittedName>
        <fullName evidence="6">Methyl-accepting chemotaxis protein</fullName>
    </submittedName>
</protein>
<dbReference type="PROSITE" id="PS50111">
    <property type="entry name" value="CHEMOTAXIS_TRANSDUC_2"/>
    <property type="match status" value="1"/>
</dbReference>
<evidence type="ECO:0000256" key="3">
    <source>
        <dbReference type="ARBA" id="ARBA00029447"/>
    </source>
</evidence>
<evidence type="ECO:0000256" key="4">
    <source>
        <dbReference type="PROSITE-ProRule" id="PRU00284"/>
    </source>
</evidence>
<proteinExistence type="inferred from homology"/>
<sequence length="219" mass="23878">MEILEQITAINDTVPSVIKALKDIDGIAAQTNLLALNAAIEAARAGEHGRGFAVVADEVRSLSSRSAQFSESIQTQINGINQKISSLSERIGELAAYDVSYVIEAKKDINHALQGIIVKAEQDQKVTSGLQNLSGELDTALNNATRGLQFGDINRQYMEYTISVVSLLKMHLTDLQDPSQQRDIINNPEAFQQKIQSQWADLHNPVSSSSVDAGDIELF</sequence>
<dbReference type="PANTHER" id="PTHR32089:SF41">
    <property type="entry name" value="METHYL-ACCEPTING CHEMOTAXIS PROTEIN"/>
    <property type="match status" value="1"/>
</dbReference>
<dbReference type="PRINTS" id="PR00260">
    <property type="entry name" value="CHEMTRNSDUCR"/>
</dbReference>
<evidence type="ECO:0000256" key="2">
    <source>
        <dbReference type="ARBA" id="ARBA00023224"/>
    </source>
</evidence>
<organism evidence="6 7">
    <name type="scientific">Alteromonas gilva</name>
    <dbReference type="NCBI Taxonomy" id="2987522"/>
    <lineage>
        <taxon>Bacteria</taxon>
        <taxon>Pseudomonadati</taxon>
        <taxon>Pseudomonadota</taxon>
        <taxon>Gammaproteobacteria</taxon>
        <taxon>Alteromonadales</taxon>
        <taxon>Alteromonadaceae</taxon>
        <taxon>Alteromonas/Salinimonas group</taxon>
        <taxon>Alteromonas</taxon>
    </lineage>
</organism>
<name>A0ABT5KXC6_9ALTE</name>
<dbReference type="PANTHER" id="PTHR32089">
    <property type="entry name" value="METHYL-ACCEPTING CHEMOTAXIS PROTEIN MCPB"/>
    <property type="match status" value="1"/>
</dbReference>
<dbReference type="Pfam" id="PF00015">
    <property type="entry name" value="MCPsignal"/>
    <property type="match status" value="1"/>
</dbReference>
<dbReference type="InterPro" id="IPR004089">
    <property type="entry name" value="MCPsignal_dom"/>
</dbReference>
<comment type="caution">
    <text evidence="6">The sequence shown here is derived from an EMBL/GenBank/DDBJ whole genome shotgun (WGS) entry which is preliminary data.</text>
</comment>
<feature type="domain" description="Methyl-accepting transducer" evidence="5">
    <location>
        <begin position="1"/>
        <end position="143"/>
    </location>
</feature>
<dbReference type="EMBL" id="JAQQXP010000001">
    <property type="protein sequence ID" value="MDC8829422.1"/>
    <property type="molecule type" value="Genomic_DNA"/>
</dbReference>
<dbReference type="InterPro" id="IPR004090">
    <property type="entry name" value="Chemotax_Me-accpt_rcpt"/>
</dbReference>
<dbReference type="Proteomes" id="UP001218788">
    <property type="component" value="Unassembled WGS sequence"/>
</dbReference>
<evidence type="ECO:0000259" key="5">
    <source>
        <dbReference type="PROSITE" id="PS50111"/>
    </source>
</evidence>
<dbReference type="SMART" id="SM00283">
    <property type="entry name" value="MA"/>
    <property type="match status" value="1"/>
</dbReference>
<evidence type="ECO:0000256" key="1">
    <source>
        <dbReference type="ARBA" id="ARBA00004370"/>
    </source>
</evidence>
<comment type="subcellular location">
    <subcellularLocation>
        <location evidence="1">Membrane</location>
    </subcellularLocation>
</comment>
<comment type="similarity">
    <text evidence="3">Belongs to the methyl-accepting chemotaxis (MCP) protein family.</text>
</comment>
<dbReference type="Gene3D" id="1.10.287.950">
    <property type="entry name" value="Methyl-accepting chemotaxis protein"/>
    <property type="match status" value="1"/>
</dbReference>
<evidence type="ECO:0000313" key="6">
    <source>
        <dbReference type="EMBL" id="MDC8829422.1"/>
    </source>
</evidence>
<accession>A0ABT5KXC6</accession>
<reference evidence="6 7" key="1">
    <citation type="submission" date="2022-10" db="EMBL/GenBank/DDBJ databases">
        <title>Alteromonas sp. chi3 Genome sequencing.</title>
        <authorList>
            <person name="Park S."/>
        </authorList>
    </citation>
    <scope>NUCLEOTIDE SEQUENCE [LARGE SCALE GENOMIC DNA]</scope>
    <source>
        <strain evidence="7">chi3</strain>
    </source>
</reference>